<evidence type="ECO:0000256" key="1">
    <source>
        <dbReference type="SAM" id="SignalP"/>
    </source>
</evidence>
<dbReference type="Pfam" id="PF13585">
    <property type="entry name" value="CHU_C"/>
    <property type="match status" value="1"/>
</dbReference>
<evidence type="ECO:0000313" key="2">
    <source>
        <dbReference type="EMBL" id="GEC72071.1"/>
    </source>
</evidence>
<keyword evidence="1" id="KW-0732">Signal</keyword>
<dbReference type="EMBL" id="BJNP01000015">
    <property type="protein sequence ID" value="GEC72071.1"/>
    <property type="molecule type" value="Genomic_DNA"/>
</dbReference>
<dbReference type="InterPro" id="IPR026341">
    <property type="entry name" value="T9SS_type_B"/>
</dbReference>
<feature type="chain" id="PRO_5022857796" description="Ig-like domain-containing protein" evidence="1">
    <location>
        <begin position="34"/>
        <end position="719"/>
    </location>
</feature>
<proteinExistence type="predicted"/>
<sequence>MIVKLLSFIKANFIKCSFLFLFFLSTNSYSQCAGEDNSVTICNIQDPANSSINLFSLLGGSPATGGTWIDNSKPLEESTFNGFVNVQTLRNSGIYTYTYVQDPSSCTINTATVTLKIGPYAGIPSPNVTACDDDELFNLFQAFDGTQLGPQQNGVWTAISNPASLVGNTIKPNVLGIGTYLYTYTIAAVDTCPEQSATVSVSIFEKPDSGAPSNLLLCSTDDLSVHSNLNLNDRLAGEDTGGRWTDLSGTNELTSTADNRINVENIYNNFGAGVYSFVYKVLSSNPICTFSETRVQIIIEDPLDFRGSTLVVNSDICEDKIATATYTATLTKGPQNIPPGNYIVTYSLFDGTTTRSFSVNDEFVNGDFVFDIDKVNLPAIGSYTFTITNIVRTESRRICTNLLGIISDVLTISPLPKINTATVTIEPICSGYDAAVVISGDTNLANGGYRITYSLSGDNTAANQQIDFTAVNGVANFAIPANLIPNTGTNTVFTITNIVNRTTGCTSAVSLSKIFTINATPDVSEISLSIENECLEGDTVVQLSGLGDITNVTFNYSLTGANMASNQTISAEVSSGEASFIIPMELLANSGTTNFTLHSLVNDSNACIAVVLDNNTTSFALENCTVFIPDGFSPNGDSRNDTFRIPQIEFLYPDFALEIYNRYGNLLFKGNKDKPAWDGKNSDYKVGIDGVAPNGVYFYILHPNKGNRKPLQGRLYLNR</sequence>
<evidence type="ECO:0008006" key="4">
    <source>
        <dbReference type="Google" id="ProtNLM"/>
    </source>
</evidence>
<gene>
    <name evidence="2" type="ORF">FFL01_16100</name>
</gene>
<dbReference type="STRING" id="983.SAMN05443543_107218"/>
<evidence type="ECO:0000313" key="3">
    <source>
        <dbReference type="Proteomes" id="UP000316775"/>
    </source>
</evidence>
<comment type="caution">
    <text evidence="2">The sequence shown here is derived from an EMBL/GenBank/DDBJ whole genome shotgun (WGS) entry which is preliminary data.</text>
</comment>
<dbReference type="NCBIfam" id="TIGR04131">
    <property type="entry name" value="Bac_Flav_CTERM"/>
    <property type="match status" value="1"/>
</dbReference>
<dbReference type="RefSeq" id="WP_073245783.1">
    <property type="nucleotide sequence ID" value="NZ_BJNP01000015.1"/>
</dbReference>
<dbReference type="Proteomes" id="UP000316775">
    <property type="component" value="Unassembled WGS sequence"/>
</dbReference>
<protein>
    <recommendedName>
        <fullName evidence="4">Ig-like domain-containing protein</fullName>
    </recommendedName>
</protein>
<feature type="signal peptide" evidence="1">
    <location>
        <begin position="1"/>
        <end position="33"/>
    </location>
</feature>
<dbReference type="OrthoDB" id="1236981at2"/>
<organism evidence="2 3">
    <name type="scientific">Flavobacterium flevense</name>
    <dbReference type="NCBI Taxonomy" id="983"/>
    <lineage>
        <taxon>Bacteria</taxon>
        <taxon>Pseudomonadati</taxon>
        <taxon>Bacteroidota</taxon>
        <taxon>Flavobacteriia</taxon>
        <taxon>Flavobacteriales</taxon>
        <taxon>Flavobacteriaceae</taxon>
        <taxon>Flavobacterium</taxon>
    </lineage>
</organism>
<name>A0A4Y4AV23_9FLAO</name>
<keyword evidence="3" id="KW-1185">Reference proteome</keyword>
<reference evidence="2 3" key="1">
    <citation type="submission" date="2019-06" db="EMBL/GenBank/DDBJ databases">
        <title>Whole genome shotgun sequence of Flavobacterium flevense NBRC 14960.</title>
        <authorList>
            <person name="Hosoyama A."/>
            <person name="Uohara A."/>
            <person name="Ohji S."/>
            <person name="Ichikawa N."/>
        </authorList>
    </citation>
    <scope>NUCLEOTIDE SEQUENCE [LARGE SCALE GENOMIC DNA]</scope>
    <source>
        <strain evidence="2 3">NBRC 14960</strain>
    </source>
</reference>
<accession>A0A4Y4AV23</accession>
<dbReference type="AlphaFoldDB" id="A0A4Y4AV23"/>